<dbReference type="InterPro" id="IPR008928">
    <property type="entry name" value="6-hairpin_glycosidase_sf"/>
</dbReference>
<dbReference type="InterPro" id="IPR052369">
    <property type="entry name" value="UG_Glycosaminoglycan_Hydrolase"/>
</dbReference>
<keyword evidence="1 3" id="KW-0378">Hydrolase</keyword>
<dbReference type="InterPro" id="IPR012341">
    <property type="entry name" value="6hp_glycosidase-like_sf"/>
</dbReference>
<dbReference type="PROSITE" id="PS51257">
    <property type="entry name" value="PROKAR_LIPOPROTEIN"/>
    <property type="match status" value="1"/>
</dbReference>
<dbReference type="InterPro" id="IPR010905">
    <property type="entry name" value="Glyco_hydro_88"/>
</dbReference>
<gene>
    <name evidence="3" type="ORF">WMO46_09485</name>
</gene>
<reference evidence="3 4" key="1">
    <citation type="submission" date="2024-03" db="EMBL/GenBank/DDBJ databases">
        <title>Human intestinal bacterial collection.</title>
        <authorList>
            <person name="Pauvert C."/>
            <person name="Hitch T.C.A."/>
            <person name="Clavel T."/>
        </authorList>
    </citation>
    <scope>NUCLEOTIDE SEQUENCE [LARGE SCALE GENOMIC DNA]</scope>
    <source>
        <strain evidence="3 4">CLA-KB-H122</strain>
    </source>
</reference>
<accession>A0ABV1GXN0</accession>
<dbReference type="EMBL" id="JBBMFL010000010">
    <property type="protein sequence ID" value="MEQ2545177.1"/>
    <property type="molecule type" value="Genomic_DNA"/>
</dbReference>
<dbReference type="SUPFAM" id="SSF48208">
    <property type="entry name" value="Six-hairpin glycosidases"/>
    <property type="match status" value="1"/>
</dbReference>
<name>A0ABV1GXN0_9BACT</name>
<dbReference type="PANTHER" id="PTHR36845:SF1">
    <property type="entry name" value="HYDROLASE, PUTATIVE (AFU_ORTHOLOGUE AFUA_7G05090)-RELATED"/>
    <property type="match status" value="1"/>
</dbReference>
<dbReference type="GO" id="GO:0016787">
    <property type="term" value="F:hydrolase activity"/>
    <property type="evidence" value="ECO:0007669"/>
    <property type="project" value="UniProtKB-KW"/>
</dbReference>
<protein>
    <submittedName>
        <fullName evidence="3">Glycoside hydrolase family 88 protein</fullName>
    </submittedName>
</protein>
<sequence length="395" mass="45076">MKKILLCMGLSALFAGCGGREKPLAEVVDEALARAERQVLLMAEKYSGREGRLPRTWENDEDVSSDSRWWCSGFFPGTLWYVYENSRDPKVLEYARMYTARVEREKYTTDNHDVGFMLYCSFGNGLRLTGDKSYEEVLLTGARSLATRFKPEVGLIRSWDHNRDKWQYPVIIDNMMNLELLLWAAGYSGDESFREMAVSHADKTMEYHYRPDFSSWHVVSYDTVSGKPHVRQTHQGFSDDSAWSRGQAWGLYGYTCMFRLTGEERYLQQARRIAAFLLNHPNMPADGVPYWDFDSPEIPDTPRDASAAAIMASALIELSGFAEGAEADEYLAFAEKQIRSLASPEYTAPEGTNGDFILMHSTGAYPFSSEVDVPLTYADYYYLEALTRLKRRLQS</sequence>
<dbReference type="Gene3D" id="1.50.10.10">
    <property type="match status" value="1"/>
</dbReference>
<dbReference type="Pfam" id="PF07470">
    <property type="entry name" value="Glyco_hydro_88"/>
    <property type="match status" value="1"/>
</dbReference>
<comment type="caution">
    <text evidence="3">The sequence shown here is derived from an EMBL/GenBank/DDBJ whole genome shotgun (WGS) entry which is preliminary data.</text>
</comment>
<evidence type="ECO:0000313" key="3">
    <source>
        <dbReference type="EMBL" id="MEQ2545177.1"/>
    </source>
</evidence>
<proteinExistence type="inferred from homology"/>
<dbReference type="PANTHER" id="PTHR36845">
    <property type="entry name" value="HYDROLASE, PUTATIVE (AFU_ORTHOLOGUE AFUA_7G05090)-RELATED"/>
    <property type="match status" value="1"/>
</dbReference>
<organism evidence="3 4">
    <name type="scientific">Alistipes intestinihominis</name>
    <dbReference type="NCBI Taxonomy" id="3133172"/>
    <lineage>
        <taxon>Bacteria</taxon>
        <taxon>Pseudomonadati</taxon>
        <taxon>Bacteroidota</taxon>
        <taxon>Bacteroidia</taxon>
        <taxon>Bacteroidales</taxon>
        <taxon>Rikenellaceae</taxon>
        <taxon>Alistipes</taxon>
    </lineage>
</organism>
<comment type="similarity">
    <text evidence="2">Belongs to the glycosyl hydrolase 88 family.</text>
</comment>
<dbReference type="RefSeq" id="WP_349094242.1">
    <property type="nucleotide sequence ID" value="NZ_JBBMFL010000010.1"/>
</dbReference>
<evidence type="ECO:0000256" key="2">
    <source>
        <dbReference type="ARBA" id="ARBA00038358"/>
    </source>
</evidence>
<keyword evidence="4" id="KW-1185">Reference proteome</keyword>
<dbReference type="Proteomes" id="UP001460202">
    <property type="component" value="Unassembled WGS sequence"/>
</dbReference>
<evidence type="ECO:0000313" key="4">
    <source>
        <dbReference type="Proteomes" id="UP001460202"/>
    </source>
</evidence>
<evidence type="ECO:0000256" key="1">
    <source>
        <dbReference type="ARBA" id="ARBA00022801"/>
    </source>
</evidence>